<dbReference type="Proteomes" id="UP000053664">
    <property type="component" value="Unassembled WGS sequence"/>
</dbReference>
<dbReference type="GO" id="GO:0005524">
    <property type="term" value="F:ATP binding"/>
    <property type="evidence" value="ECO:0007669"/>
    <property type="project" value="UniProtKB-KW"/>
</dbReference>
<dbReference type="Pfam" id="PF00664">
    <property type="entry name" value="ABC_membrane"/>
    <property type="match status" value="2"/>
</dbReference>
<dbReference type="InterPro" id="IPR027417">
    <property type="entry name" value="P-loop_NTPase"/>
</dbReference>
<dbReference type="SMART" id="SM00382">
    <property type="entry name" value="AAA"/>
    <property type="match status" value="2"/>
</dbReference>
<feature type="domain" description="ABC transmembrane type-1" evidence="11">
    <location>
        <begin position="142"/>
        <end position="428"/>
    </location>
</feature>
<reference evidence="12 13" key="1">
    <citation type="journal article" date="2013" name="Plant Cell">
        <title>The transition from a phytopathogenic smut ancestor to an anamorphic biocontrol agent deciphered by comparative whole-genome analysis.</title>
        <authorList>
            <person name="Lefebvre F."/>
            <person name="Joly D.L."/>
            <person name="Labbe C."/>
            <person name="Teichmann B."/>
            <person name="Linning R."/>
            <person name="Belzile F."/>
            <person name="Bakkeren G."/>
            <person name="Belanger R.R."/>
        </authorList>
    </citation>
    <scope>NUCLEOTIDE SEQUENCE [LARGE SCALE GENOMIC DNA]</scope>
    <source>
        <strain evidence="12 13">PF-1</strain>
    </source>
</reference>
<feature type="compositionally biased region" description="Acidic residues" evidence="8">
    <location>
        <begin position="812"/>
        <end position="823"/>
    </location>
</feature>
<evidence type="ECO:0000256" key="6">
    <source>
        <dbReference type="ARBA" id="ARBA00022989"/>
    </source>
</evidence>
<dbReference type="Pfam" id="PF00005">
    <property type="entry name" value="ABC_tran"/>
    <property type="match status" value="3"/>
</dbReference>
<feature type="compositionally biased region" description="Pro residues" evidence="8">
    <location>
        <begin position="897"/>
        <end position="906"/>
    </location>
</feature>
<dbReference type="GO" id="GO:0090374">
    <property type="term" value="P:oligopeptide export from mitochondrion"/>
    <property type="evidence" value="ECO:0007669"/>
    <property type="project" value="TreeGrafter"/>
</dbReference>
<dbReference type="InterPro" id="IPR011527">
    <property type="entry name" value="ABC1_TM_dom"/>
</dbReference>
<dbReference type="InterPro" id="IPR003593">
    <property type="entry name" value="AAA+_ATPase"/>
</dbReference>
<dbReference type="PROSITE" id="PS50929">
    <property type="entry name" value="ABC_TM1F"/>
    <property type="match status" value="2"/>
</dbReference>
<keyword evidence="5" id="KW-0067">ATP-binding</keyword>
<feature type="transmembrane region" description="Helical" evidence="9">
    <location>
        <begin position="1128"/>
        <end position="1154"/>
    </location>
</feature>
<evidence type="ECO:0000256" key="9">
    <source>
        <dbReference type="SAM" id="Phobius"/>
    </source>
</evidence>
<evidence type="ECO:0000256" key="8">
    <source>
        <dbReference type="SAM" id="MobiDB-lite"/>
    </source>
</evidence>
<protein>
    <recommendedName>
        <fullName evidence="14">Multidrug resistance protein 1</fullName>
    </recommendedName>
</protein>
<name>A0A061H672_9BASI</name>
<feature type="compositionally biased region" description="Low complexity" evidence="8">
    <location>
        <begin position="10"/>
        <end position="26"/>
    </location>
</feature>
<dbReference type="PANTHER" id="PTHR43394">
    <property type="entry name" value="ATP-DEPENDENT PERMEASE MDL1, MITOCHONDRIAL"/>
    <property type="match status" value="1"/>
</dbReference>
<dbReference type="GO" id="GO:0016887">
    <property type="term" value="F:ATP hydrolysis activity"/>
    <property type="evidence" value="ECO:0007669"/>
    <property type="project" value="InterPro"/>
</dbReference>
<gene>
    <name evidence="12" type="ORF">PFL1_04244</name>
</gene>
<evidence type="ECO:0000259" key="10">
    <source>
        <dbReference type="PROSITE" id="PS50893"/>
    </source>
</evidence>
<evidence type="ECO:0000256" key="7">
    <source>
        <dbReference type="ARBA" id="ARBA00023136"/>
    </source>
</evidence>
<evidence type="ECO:0000256" key="1">
    <source>
        <dbReference type="ARBA" id="ARBA00004141"/>
    </source>
</evidence>
<keyword evidence="6 9" id="KW-1133">Transmembrane helix</keyword>
<dbReference type="FunFam" id="3.40.50.300:FF:000913">
    <property type="entry name" value="ABC multidrug transporter SitT"/>
    <property type="match status" value="1"/>
</dbReference>
<organism evidence="12 13">
    <name type="scientific">Pseudozyma flocculosa PF-1</name>
    <dbReference type="NCBI Taxonomy" id="1277687"/>
    <lineage>
        <taxon>Eukaryota</taxon>
        <taxon>Fungi</taxon>
        <taxon>Dikarya</taxon>
        <taxon>Basidiomycota</taxon>
        <taxon>Ustilaginomycotina</taxon>
        <taxon>Ustilaginomycetes</taxon>
        <taxon>Ustilaginales</taxon>
        <taxon>Ustilaginaceae</taxon>
        <taxon>Pseudozyma</taxon>
    </lineage>
</organism>
<dbReference type="GeneID" id="19318350"/>
<dbReference type="Gene3D" id="1.20.1560.10">
    <property type="entry name" value="ABC transporter type 1, transmembrane domain"/>
    <property type="match status" value="2"/>
</dbReference>
<dbReference type="InterPro" id="IPR003439">
    <property type="entry name" value="ABC_transporter-like_ATP-bd"/>
</dbReference>
<keyword evidence="7 9" id="KW-0472">Membrane</keyword>
<dbReference type="SUPFAM" id="SSF52540">
    <property type="entry name" value="P-loop containing nucleoside triphosphate hydrolases"/>
    <property type="match status" value="2"/>
</dbReference>
<dbReference type="OrthoDB" id="6500128at2759"/>
<dbReference type="RefSeq" id="XP_007879958.1">
    <property type="nucleotide sequence ID" value="XM_007881767.1"/>
</dbReference>
<dbReference type="SUPFAM" id="SSF90123">
    <property type="entry name" value="ABC transporter transmembrane region"/>
    <property type="match status" value="2"/>
</dbReference>
<dbReference type="PANTHER" id="PTHR43394:SF27">
    <property type="entry name" value="ATP-DEPENDENT TRANSLOCASE ABCB1-LIKE"/>
    <property type="match status" value="1"/>
</dbReference>
<feature type="region of interest" description="Disordered" evidence="8">
    <location>
        <begin position="962"/>
        <end position="993"/>
    </location>
</feature>
<feature type="region of interest" description="Disordered" evidence="8">
    <location>
        <begin position="522"/>
        <end position="556"/>
    </location>
</feature>
<dbReference type="CDD" id="cd18578">
    <property type="entry name" value="ABC_6TM_Pgp_ABCB1_D2_like"/>
    <property type="match status" value="1"/>
</dbReference>
<feature type="transmembrane region" description="Helical" evidence="9">
    <location>
        <begin position="139"/>
        <end position="165"/>
    </location>
</feature>
<evidence type="ECO:0000256" key="2">
    <source>
        <dbReference type="ARBA" id="ARBA00007577"/>
    </source>
</evidence>
<sequence length="1585" mass="170289">MSSAMMTISDPAAAAAKPATTAADPTNEVSHPQHLDSVATIQAGQSQQHRPDAPQGSSDAAPLDAPSHSPETTSSAAHHDAKQPISTMIRATTTSRTVHVAPLRSHSSRLPDFLYLLSFCPPLPSPISQPRAFCAHPGVLYFVGLLSALIAGLGMPSLDLLYGIYTNRITPADATSQDIVDGGSFVGWVITVCGIGELIFAWLFLACFSSASHSLTQRLRHAYVASVLSQDASHFDLHGAGEIANRAGKDISSVRTGFGEKLGFATWSLATLFASVIIGFVKAPRIAGVLLALLPLTMIIFTVLAKATERVGAPALRIEGRASTFLEQVLGSVRVVQSFGMESALIARFESAMLAPLEKLGMRKAGIRGIEMGAVYTMLNLTYSLAFWWGSINLAQDKVSLGNLLTAFWNYLNSLFALSNMVPHIAAIFDSWTAIKQVRLAIERVPKIDIRDQGGLQLPADNSWQPSFEIRGVTFAYPSRPNVASLRDVSLVFEAGKVTALVGPSGSGKSTITGLLLREYDPETANVPHPDDEKVAAEEKKDQEAQDKAEAKMKRKQAQRDGIAKVVAAKDLDAEEKGVEADKAEAHAAMIQGAGEVLFAGRDIRDYNLAWLRSQVAIVQQHPQLFTASIFENVAAGLTGTEWAYSPDVDGDPHAPEHIKSRTALIRAKVQDALEKAQAWGFVQKLPEGMDTVVSGGRTGLLSGGQRQRVAIARALVRQPRVLCLDEGTSALDSDTEARIKVALQREQDERGMTTILIAHRLSTIEHADLIVTMKKGQVVEQGTHDQLMNVGKGRPCLYRDMVMQQKHFAEYEGDGSDDDDGDDFKKSGLGQASKNDASTPSALSSPFATSSSAASSPKAIEDTQGPGREYTSDASTTQVGGAWTDGTPSVSAPQRPLDPPQPSRPTGPMRQRTSRASEHHWQVPGRTTGHTVGQLEHSADAPAASEEIPPAAAMLLDKEAGLDGSDSAGKGSPPSVDGSGSVDGARAKEVQRSQTRKARSAFFRYVWSQRVFFAIGILGAIATGGSFPVAGWLTGKAVNSLSIQGDDARLRREANYWAQWFLVLAMADLVIVLVNSFFLEVASEHVIRKLKRDGLAALIRQEIGFFDSEDHASGTMSSAVSSHPANVGAATGLIFSQVIISTANLIGSIVMGLALSWKAALVCLAPIVVLFVSGYLNIVMLERYEATSQKSVDKAASYIAENVDAIKTVAALGREGETMRVFDERAKADPRRTRYLIFGAGGFAVSQAMVLLLSALIFWWGAVLLSKSDLGLTELYAVFEAVIIAAFSAGRLFTFVPDYGRAKNSFRTIHGWLSRKPRVATLQPVGGAAVDRDVAARAAEGDILLTDIELRYPQRPHHPALKHLSLRIKAGQSVAFCGTSGSGKSSLLSLLQRFYDPSRGTITFGGTDVRSIPLDDLRSQMAYVSQDPILYEGSIRWNLCLGSLDPQSVTQAQLEDACQKACILDFILGLPGGFDAEVGFKGSQLSGGQKQRLCIARALLRNPKILLLDEATSALDAEAEGAVQSALDNAAKGRTTITVAHRLSSLRKCDWIFVVEDGKIREQGNHHDLLARGGRYKELMEAQL</sequence>
<feature type="domain" description="ABC transmembrane type-1" evidence="11">
    <location>
        <begin position="1015"/>
        <end position="1302"/>
    </location>
</feature>
<proteinExistence type="inferred from homology"/>
<dbReference type="InterPro" id="IPR017871">
    <property type="entry name" value="ABC_transporter-like_CS"/>
</dbReference>
<feature type="region of interest" description="Disordered" evidence="8">
    <location>
        <begin position="1"/>
        <end position="83"/>
    </location>
</feature>
<evidence type="ECO:0000313" key="13">
    <source>
        <dbReference type="Proteomes" id="UP000053664"/>
    </source>
</evidence>
<evidence type="ECO:0008006" key="14">
    <source>
        <dbReference type="Google" id="ProtNLM"/>
    </source>
</evidence>
<feature type="transmembrane region" description="Helical" evidence="9">
    <location>
        <begin position="185"/>
        <end position="208"/>
    </location>
</feature>
<feature type="compositionally biased region" description="Basic and acidic residues" evidence="8">
    <location>
        <begin position="529"/>
        <end position="556"/>
    </location>
</feature>
<feature type="transmembrane region" description="Helical" evidence="9">
    <location>
        <begin position="1160"/>
        <end position="1182"/>
    </location>
</feature>
<feature type="transmembrane region" description="Helical" evidence="9">
    <location>
        <begin position="1236"/>
        <end position="1264"/>
    </location>
</feature>
<evidence type="ECO:0000256" key="3">
    <source>
        <dbReference type="ARBA" id="ARBA00022692"/>
    </source>
</evidence>
<evidence type="ECO:0000313" key="12">
    <source>
        <dbReference type="EMBL" id="EPQ28417.1"/>
    </source>
</evidence>
<feature type="transmembrane region" description="Helical" evidence="9">
    <location>
        <begin position="1058"/>
        <end position="1083"/>
    </location>
</feature>
<feature type="transmembrane region" description="Helical" evidence="9">
    <location>
        <begin position="409"/>
        <end position="429"/>
    </location>
</feature>
<dbReference type="EMBL" id="KE361635">
    <property type="protein sequence ID" value="EPQ28417.1"/>
    <property type="molecule type" value="Genomic_DNA"/>
</dbReference>
<feature type="transmembrane region" description="Helical" evidence="9">
    <location>
        <begin position="262"/>
        <end position="280"/>
    </location>
</feature>
<dbReference type="GO" id="GO:0015421">
    <property type="term" value="F:ABC-type oligopeptide transporter activity"/>
    <property type="evidence" value="ECO:0007669"/>
    <property type="project" value="TreeGrafter"/>
</dbReference>
<dbReference type="KEGG" id="pfp:PFL1_04244"/>
<feature type="transmembrane region" description="Helical" evidence="9">
    <location>
        <begin position="1012"/>
        <end position="1034"/>
    </location>
</feature>
<feature type="transmembrane region" description="Helical" evidence="9">
    <location>
        <begin position="369"/>
        <end position="389"/>
    </location>
</feature>
<feature type="transmembrane region" description="Helical" evidence="9">
    <location>
        <begin position="1276"/>
        <end position="1297"/>
    </location>
</feature>
<dbReference type="PROSITE" id="PS50893">
    <property type="entry name" value="ABC_TRANSPORTER_2"/>
    <property type="match status" value="2"/>
</dbReference>
<evidence type="ECO:0000259" key="11">
    <source>
        <dbReference type="PROSITE" id="PS50929"/>
    </source>
</evidence>
<dbReference type="InterPro" id="IPR036640">
    <property type="entry name" value="ABC1_TM_sf"/>
</dbReference>
<feature type="region of interest" description="Disordered" evidence="8">
    <location>
        <begin position="812"/>
        <end position="933"/>
    </location>
</feature>
<dbReference type="PROSITE" id="PS00211">
    <property type="entry name" value="ABC_TRANSPORTER_1"/>
    <property type="match status" value="2"/>
</dbReference>
<feature type="compositionally biased region" description="Low complexity" evidence="8">
    <location>
        <begin position="838"/>
        <end position="859"/>
    </location>
</feature>
<feature type="domain" description="ABC transporter" evidence="10">
    <location>
        <begin position="1344"/>
        <end position="1583"/>
    </location>
</feature>
<feature type="compositionally biased region" description="Low complexity" evidence="8">
    <location>
        <begin position="972"/>
        <end position="985"/>
    </location>
</feature>
<feature type="transmembrane region" description="Helical" evidence="9">
    <location>
        <begin position="286"/>
        <end position="305"/>
    </location>
</feature>
<feature type="compositionally biased region" description="Polar residues" evidence="8">
    <location>
        <begin position="39"/>
        <end position="48"/>
    </location>
</feature>
<dbReference type="CDD" id="cd18577">
    <property type="entry name" value="ABC_6TM_Pgp_ABCB1_D1_like"/>
    <property type="match status" value="1"/>
</dbReference>
<dbReference type="Gene3D" id="3.40.50.300">
    <property type="entry name" value="P-loop containing nucleotide triphosphate hydrolases"/>
    <property type="match status" value="2"/>
</dbReference>
<feature type="domain" description="ABC transporter" evidence="10">
    <location>
        <begin position="468"/>
        <end position="801"/>
    </location>
</feature>
<dbReference type="HOGENOM" id="CLU_000604_17_8_1"/>
<dbReference type="InterPro" id="IPR039421">
    <property type="entry name" value="Type_1_exporter"/>
</dbReference>
<comment type="similarity">
    <text evidence="2">Belongs to the ABC transporter superfamily. ABCB family. Multidrug resistance exporter (TC 3.A.1.201) subfamily.</text>
</comment>
<comment type="subcellular location">
    <subcellularLocation>
        <location evidence="1">Membrane</location>
        <topology evidence="1">Multi-pass membrane protein</topology>
    </subcellularLocation>
</comment>
<keyword evidence="4" id="KW-0547">Nucleotide-binding</keyword>
<evidence type="ECO:0000256" key="5">
    <source>
        <dbReference type="ARBA" id="ARBA00022840"/>
    </source>
</evidence>
<dbReference type="GO" id="GO:0005743">
    <property type="term" value="C:mitochondrial inner membrane"/>
    <property type="evidence" value="ECO:0007669"/>
    <property type="project" value="TreeGrafter"/>
</dbReference>
<dbReference type="eggNOG" id="KOG0055">
    <property type="taxonomic scope" value="Eukaryota"/>
</dbReference>
<accession>A0A061H672</accession>
<keyword evidence="3 9" id="KW-0812">Transmembrane</keyword>
<evidence type="ECO:0000256" key="4">
    <source>
        <dbReference type="ARBA" id="ARBA00022741"/>
    </source>
</evidence>